<feature type="region of interest" description="Disordered" evidence="1">
    <location>
        <begin position="1"/>
        <end position="26"/>
    </location>
</feature>
<gene>
    <name evidence="2" type="ORF">NPIL_112531</name>
</gene>
<accession>A0A8X6MWU9</accession>
<dbReference type="Proteomes" id="UP000887013">
    <property type="component" value="Unassembled WGS sequence"/>
</dbReference>
<evidence type="ECO:0000256" key="1">
    <source>
        <dbReference type="SAM" id="MobiDB-lite"/>
    </source>
</evidence>
<organism evidence="2 3">
    <name type="scientific">Nephila pilipes</name>
    <name type="common">Giant wood spider</name>
    <name type="synonym">Nephila maculata</name>
    <dbReference type="NCBI Taxonomy" id="299642"/>
    <lineage>
        <taxon>Eukaryota</taxon>
        <taxon>Metazoa</taxon>
        <taxon>Ecdysozoa</taxon>
        <taxon>Arthropoda</taxon>
        <taxon>Chelicerata</taxon>
        <taxon>Arachnida</taxon>
        <taxon>Araneae</taxon>
        <taxon>Araneomorphae</taxon>
        <taxon>Entelegynae</taxon>
        <taxon>Araneoidea</taxon>
        <taxon>Nephilidae</taxon>
        <taxon>Nephila</taxon>
    </lineage>
</organism>
<protein>
    <submittedName>
        <fullName evidence="2">Uncharacterized protein</fullName>
    </submittedName>
</protein>
<keyword evidence="3" id="KW-1185">Reference proteome</keyword>
<name>A0A8X6MWU9_NEPPI</name>
<dbReference type="AlphaFoldDB" id="A0A8X6MWU9"/>
<reference evidence="2" key="1">
    <citation type="submission" date="2020-08" db="EMBL/GenBank/DDBJ databases">
        <title>Multicomponent nature underlies the extraordinary mechanical properties of spider dragline silk.</title>
        <authorList>
            <person name="Kono N."/>
            <person name="Nakamura H."/>
            <person name="Mori M."/>
            <person name="Yoshida Y."/>
            <person name="Ohtoshi R."/>
            <person name="Malay A.D."/>
            <person name="Moran D.A.P."/>
            <person name="Tomita M."/>
            <person name="Numata K."/>
            <person name="Arakawa K."/>
        </authorList>
    </citation>
    <scope>NUCLEOTIDE SEQUENCE</scope>
</reference>
<evidence type="ECO:0000313" key="2">
    <source>
        <dbReference type="EMBL" id="GFS82157.1"/>
    </source>
</evidence>
<feature type="compositionally biased region" description="Polar residues" evidence="1">
    <location>
        <begin position="7"/>
        <end position="23"/>
    </location>
</feature>
<sequence length="113" mass="13536">MFFLRNSFKQNGQQRNRSPSVTASGRRKNGVWKWFGARNLVLRQCFNCLSELQDVGKRDLEKSFLKKGFLKEKRHRRKKERLFGETSQFVAEAMKLVIIDLERRESEFKTFLF</sequence>
<comment type="caution">
    <text evidence="2">The sequence shown here is derived from an EMBL/GenBank/DDBJ whole genome shotgun (WGS) entry which is preliminary data.</text>
</comment>
<evidence type="ECO:0000313" key="3">
    <source>
        <dbReference type="Proteomes" id="UP000887013"/>
    </source>
</evidence>
<proteinExistence type="predicted"/>
<dbReference type="EMBL" id="BMAW01051769">
    <property type="protein sequence ID" value="GFS82157.1"/>
    <property type="molecule type" value="Genomic_DNA"/>
</dbReference>